<dbReference type="InterPro" id="IPR019614">
    <property type="entry name" value="SAM-dep_methyl-trfase"/>
</dbReference>
<evidence type="ECO:0000313" key="11">
    <source>
        <dbReference type="Proteomes" id="UP000474042"/>
    </source>
</evidence>
<dbReference type="GO" id="GO:0008168">
    <property type="term" value="F:methyltransferase activity"/>
    <property type="evidence" value="ECO:0007669"/>
    <property type="project" value="UniProtKB-KW"/>
</dbReference>
<dbReference type="Gene3D" id="3.30.750.80">
    <property type="entry name" value="RNA methyltransferase domain (HRMD) like"/>
    <property type="match status" value="1"/>
</dbReference>
<dbReference type="GO" id="GO:0003723">
    <property type="term" value="F:RNA binding"/>
    <property type="evidence" value="ECO:0007669"/>
    <property type="project" value="InterPro"/>
</dbReference>
<dbReference type="EMBL" id="WOFV02000011">
    <property type="protein sequence ID" value="NAS17307.1"/>
    <property type="molecule type" value="Genomic_DNA"/>
</dbReference>
<dbReference type="RefSeq" id="WP_024039263.1">
    <property type="nucleotide sequence ID" value="NZ_BKBC01000003.1"/>
</dbReference>
<evidence type="ECO:0000313" key="9">
    <source>
        <dbReference type="Proteomes" id="UP000238081"/>
    </source>
</evidence>
<keyword evidence="1 8" id="KW-0489">Methyltransferase</keyword>
<dbReference type="Gene3D" id="2.30.130.10">
    <property type="entry name" value="PUA domain"/>
    <property type="match status" value="1"/>
</dbReference>
<name>A0A0A6SB10_CLOBU</name>
<dbReference type="InterPro" id="IPR041532">
    <property type="entry name" value="RlmI-like_PUA"/>
</dbReference>
<dbReference type="AlphaFoldDB" id="A0A0A6SB10"/>
<dbReference type="InterPro" id="IPR029063">
    <property type="entry name" value="SAM-dependent_MTases_sf"/>
</dbReference>
<evidence type="ECO:0000256" key="2">
    <source>
        <dbReference type="ARBA" id="ARBA00022679"/>
    </source>
</evidence>
<dbReference type="SUPFAM" id="SSF53335">
    <property type="entry name" value="S-adenosyl-L-methionine-dependent methyltransferases"/>
    <property type="match status" value="1"/>
</dbReference>
<dbReference type="PANTHER" id="PTHR43042:SF3">
    <property type="entry name" value="RIBOSOMAL RNA LARGE SUBUNIT METHYLTRANSFERASE YWBD-RELATED"/>
    <property type="match status" value="1"/>
</dbReference>
<evidence type="ECO:0000313" key="6">
    <source>
        <dbReference type="EMBL" id="GEQ19829.1"/>
    </source>
</evidence>
<evidence type="ECO:0000313" key="10">
    <source>
        <dbReference type="Proteomes" id="UP000321089"/>
    </source>
</evidence>
<gene>
    <name evidence="8" type="ORF">AWN73_12920</name>
    <name evidence="6" type="ORF">CBU02nite_03350</name>
    <name evidence="7" type="ORF">GND98_005345</name>
</gene>
<accession>A0A0A6SB10</accession>
<dbReference type="Proteomes" id="UP000238081">
    <property type="component" value="Unassembled WGS sequence"/>
</dbReference>
<dbReference type="Proteomes" id="UP000321089">
    <property type="component" value="Unassembled WGS sequence"/>
</dbReference>
<proteinExistence type="predicted"/>
<organism evidence="8 9">
    <name type="scientific">Clostridium butyricum</name>
    <dbReference type="NCBI Taxonomy" id="1492"/>
    <lineage>
        <taxon>Bacteria</taxon>
        <taxon>Bacillati</taxon>
        <taxon>Bacillota</taxon>
        <taxon>Clostridia</taxon>
        <taxon>Eubacteriales</taxon>
        <taxon>Clostridiaceae</taxon>
        <taxon>Clostridium</taxon>
    </lineage>
</organism>
<comment type="caution">
    <text evidence="8">The sequence shown here is derived from an EMBL/GenBank/DDBJ whole genome shotgun (WGS) entry which is preliminary data.</text>
</comment>
<dbReference type="EMBL" id="LRDH01000103">
    <property type="protein sequence ID" value="PPV15019.1"/>
    <property type="molecule type" value="Genomic_DNA"/>
</dbReference>
<evidence type="ECO:0000313" key="8">
    <source>
        <dbReference type="EMBL" id="PPV15019.1"/>
    </source>
</evidence>
<dbReference type="SUPFAM" id="SSF88697">
    <property type="entry name" value="PUA domain-like"/>
    <property type="match status" value="1"/>
</dbReference>
<reference evidence="8 9" key="1">
    <citation type="submission" date="2016-01" db="EMBL/GenBank/DDBJ databases">
        <title>Characterization of the Clostridium difficile lineages that are prevalent in Hong Kong and China.</title>
        <authorList>
            <person name="Kwok J.S.-L."/>
            <person name="Lam W.-Y."/>
            <person name="Ip M."/>
            <person name="Chan T.-F."/>
            <person name="Hawkey P.M."/>
            <person name="Tsui S.K.-W."/>
        </authorList>
    </citation>
    <scope>NUCLEOTIDE SEQUENCE [LARGE SCALE GENOMIC DNA]</scope>
    <source>
        <strain evidence="8 9">300064</strain>
    </source>
</reference>
<sequence length="395" mass="45410">MKEAALIVKSEFVTKYKNGYPLVSRDTLENPQVLREEGQIITLLDNKKSFIGKGYYGNQNKGCGWILSNSKNSVFDYKFFYNKLRNAFSKRMKLYHSRHTNAFRVFNGEGDGIGGLTIDYFDEYYLITWYSKGMYIFKDFIIKAMKQLVSIDGIYEKKRFEDNGMVVDEDSYLWGKKAPEPLVVKENDVNFAIYLNDGAMVGVFLDQKDVRKSLKEKYSKDKTVLNTFSYTGAFSMAAARGGAITTSVDLASRSLEKTRENFEINGIDYKKHDIVVEDIFHYFKRAAKENLKFDVVILDPPSFATSKDNRFSAAKDYSSLVKSAITLTNDEGIIIASTNCATFNMKKFKKFIDTAFKDFNREYEILEEHTLPNDFAVSDKFPEGNYLKVVFIQVY</sequence>
<dbReference type="Pfam" id="PF17785">
    <property type="entry name" value="PUA_3"/>
    <property type="match status" value="1"/>
</dbReference>
<keyword evidence="2 8" id="KW-0808">Transferase</keyword>
<dbReference type="EMBL" id="BKBC01000003">
    <property type="protein sequence ID" value="GEQ19829.1"/>
    <property type="molecule type" value="Genomic_DNA"/>
</dbReference>
<protein>
    <submittedName>
        <fullName evidence="6 8">Methyltransferase</fullName>
    </submittedName>
    <submittedName>
        <fullName evidence="7">RlmI/RlmK family 23S rRNA methyltransferase</fullName>
    </submittedName>
</protein>
<evidence type="ECO:0000259" key="5">
    <source>
        <dbReference type="Pfam" id="PF17785"/>
    </source>
</evidence>
<dbReference type="PANTHER" id="PTHR43042">
    <property type="entry name" value="SAM-DEPENDENT METHYLTRANSFERASE"/>
    <property type="match status" value="1"/>
</dbReference>
<dbReference type="InterPro" id="IPR015947">
    <property type="entry name" value="PUA-like_sf"/>
</dbReference>
<reference evidence="7 11" key="3">
    <citation type="submission" date="2020-01" db="EMBL/GenBank/DDBJ databases">
        <title>Genome sequence of a 1,3-propanediol producer, Clostridium butyricum S3.</title>
        <authorList>
            <person name="Zhou J."/>
        </authorList>
    </citation>
    <scope>NUCLEOTIDE SEQUENCE [LARGE SCALE GENOMIC DNA]</scope>
    <source>
        <strain evidence="7 11">S3</strain>
    </source>
</reference>
<feature type="domain" description="RlmI-like PUA" evidence="5">
    <location>
        <begin position="6"/>
        <end position="68"/>
    </location>
</feature>
<dbReference type="InterPro" id="IPR036974">
    <property type="entry name" value="PUA_sf"/>
</dbReference>
<dbReference type="Pfam" id="PF10672">
    <property type="entry name" value="Methyltrans_SAM"/>
    <property type="match status" value="1"/>
</dbReference>
<dbReference type="CDD" id="cd02440">
    <property type="entry name" value="AdoMet_MTases"/>
    <property type="match status" value="1"/>
</dbReference>
<reference evidence="6 10" key="2">
    <citation type="submission" date="2019-07" db="EMBL/GenBank/DDBJ databases">
        <title>Whole genome shotgun sequence of Clostridium butyricum NBRC 3858.</title>
        <authorList>
            <person name="Hosoyama A."/>
            <person name="Uohara A."/>
            <person name="Ohji S."/>
            <person name="Ichikawa N."/>
        </authorList>
    </citation>
    <scope>NUCLEOTIDE SEQUENCE [LARGE SCALE GENOMIC DNA]</scope>
    <source>
        <strain evidence="6 10">NBRC 3858</strain>
    </source>
</reference>
<evidence type="ECO:0000313" key="7">
    <source>
        <dbReference type="EMBL" id="NAS17307.1"/>
    </source>
</evidence>
<evidence type="ECO:0000256" key="1">
    <source>
        <dbReference type="ARBA" id="ARBA00022603"/>
    </source>
</evidence>
<keyword evidence="3" id="KW-0949">S-adenosyl-L-methionine</keyword>
<evidence type="ECO:0000256" key="3">
    <source>
        <dbReference type="ARBA" id="ARBA00022691"/>
    </source>
</evidence>
<feature type="domain" description="S-adenosylmethionine-dependent methyltransferase" evidence="4">
    <location>
        <begin position="182"/>
        <end position="340"/>
    </location>
</feature>
<dbReference type="Gene3D" id="3.40.50.150">
    <property type="entry name" value="Vaccinia Virus protein VP39"/>
    <property type="match status" value="1"/>
</dbReference>
<dbReference type="CDD" id="cd11572">
    <property type="entry name" value="RlmI_M_like"/>
    <property type="match status" value="1"/>
</dbReference>
<dbReference type="GO" id="GO:0032259">
    <property type="term" value="P:methylation"/>
    <property type="evidence" value="ECO:0007669"/>
    <property type="project" value="UniProtKB-KW"/>
</dbReference>
<dbReference type="Proteomes" id="UP000474042">
    <property type="component" value="Unassembled WGS sequence"/>
</dbReference>
<evidence type="ECO:0000259" key="4">
    <source>
        <dbReference type="Pfam" id="PF10672"/>
    </source>
</evidence>